<dbReference type="InterPro" id="IPR014710">
    <property type="entry name" value="RmlC-like_jellyroll"/>
</dbReference>
<dbReference type="CDD" id="cd07009">
    <property type="entry name" value="cupin_BLL0285-like"/>
    <property type="match status" value="1"/>
</dbReference>
<dbReference type="EMBL" id="JAVLVU010000001">
    <property type="protein sequence ID" value="MDT3405090.1"/>
    <property type="molecule type" value="Genomic_DNA"/>
</dbReference>
<name>A0ABU3GZ95_9SPHI</name>
<proteinExistence type="predicted"/>
<keyword evidence="2" id="KW-1185">Reference proteome</keyword>
<dbReference type="InterPro" id="IPR011051">
    <property type="entry name" value="RmlC_Cupin_sf"/>
</dbReference>
<reference evidence="2" key="1">
    <citation type="submission" date="2023-07" db="EMBL/GenBank/DDBJ databases">
        <title>Functional and genomic diversity of the sorghum phyllosphere microbiome.</title>
        <authorList>
            <person name="Shade A."/>
        </authorList>
    </citation>
    <scope>NUCLEOTIDE SEQUENCE [LARGE SCALE GENOMIC DNA]</scope>
    <source>
        <strain evidence="2">SORGH_AS_0422</strain>
    </source>
</reference>
<dbReference type="Gene3D" id="2.60.120.10">
    <property type="entry name" value="Jelly Rolls"/>
    <property type="match status" value="1"/>
</dbReference>
<organism evidence="1 2">
    <name type="scientific">Mucilaginibacter terrae</name>
    <dbReference type="NCBI Taxonomy" id="1955052"/>
    <lineage>
        <taxon>Bacteria</taxon>
        <taxon>Pseudomonadati</taxon>
        <taxon>Bacteroidota</taxon>
        <taxon>Sphingobacteriia</taxon>
        <taxon>Sphingobacteriales</taxon>
        <taxon>Sphingobacteriaceae</taxon>
        <taxon>Mucilaginibacter</taxon>
    </lineage>
</organism>
<dbReference type="SUPFAM" id="SSF51182">
    <property type="entry name" value="RmlC-like cupins"/>
    <property type="match status" value="1"/>
</dbReference>
<evidence type="ECO:0000313" key="2">
    <source>
        <dbReference type="Proteomes" id="UP001258315"/>
    </source>
</evidence>
<sequence>MHELLYNCSMIKAYQLYTGADGHSYFKTGNVSEAVITRAESIRFQESPEGSVYDWHPAPTMQFVINLRGTLEFTTFKGEFFILKPGEVLIAQDTTGSGHKWRLLGTDPWQRAYVVFDQTTDINFIAEEVADV</sequence>
<dbReference type="Proteomes" id="UP001258315">
    <property type="component" value="Unassembled WGS sequence"/>
</dbReference>
<gene>
    <name evidence="1" type="ORF">QE417_004162</name>
</gene>
<comment type="caution">
    <text evidence="1">The sequence shown here is derived from an EMBL/GenBank/DDBJ whole genome shotgun (WGS) entry which is preliminary data.</text>
</comment>
<evidence type="ECO:0000313" key="1">
    <source>
        <dbReference type="EMBL" id="MDT3405090.1"/>
    </source>
</evidence>
<accession>A0ABU3GZ95</accession>
<protein>
    <submittedName>
        <fullName evidence="1">Quercetin dioxygenase-like cupin family protein</fullName>
    </submittedName>
</protein>